<dbReference type="AlphaFoldDB" id="A0A6I1GKZ1"/>
<dbReference type="EMBL" id="WBVT01000023">
    <property type="protein sequence ID" value="KAB7790037.1"/>
    <property type="molecule type" value="Genomic_DNA"/>
</dbReference>
<reference evidence="1 2" key="1">
    <citation type="submission" date="2019-09" db="EMBL/GenBank/DDBJ databases">
        <title>Characterization of the phylogenetic diversity of two novel species belonging to the genus Bifidobacterium: Bifidobacterium cebidarum sp. nov. and Bifidobacterium leontopitheci sp. nov.</title>
        <authorList>
            <person name="Lugli G.A."/>
            <person name="Duranti S."/>
            <person name="Milani C."/>
            <person name="Turroni F."/>
            <person name="Ventura M."/>
        </authorList>
    </citation>
    <scope>NUCLEOTIDE SEQUENCE [LARGE SCALE GENOMIC DNA]</scope>
    <source>
        <strain evidence="1 2">LMG 31471</strain>
    </source>
</reference>
<evidence type="ECO:0000313" key="2">
    <source>
        <dbReference type="Proteomes" id="UP000441772"/>
    </source>
</evidence>
<organism evidence="1 2">
    <name type="scientific">Bifidobacterium leontopitheci</name>
    <dbReference type="NCBI Taxonomy" id="2650774"/>
    <lineage>
        <taxon>Bacteria</taxon>
        <taxon>Bacillati</taxon>
        <taxon>Actinomycetota</taxon>
        <taxon>Actinomycetes</taxon>
        <taxon>Bifidobacteriales</taxon>
        <taxon>Bifidobacteriaceae</taxon>
        <taxon>Bifidobacterium</taxon>
    </lineage>
</organism>
<keyword evidence="2" id="KW-1185">Reference proteome</keyword>
<protein>
    <submittedName>
        <fullName evidence="1">Uncharacterized protein</fullName>
    </submittedName>
</protein>
<proteinExistence type="predicted"/>
<comment type="caution">
    <text evidence="1">The sequence shown here is derived from an EMBL/GenBank/DDBJ whole genome shotgun (WGS) entry which is preliminary data.</text>
</comment>
<gene>
    <name evidence="1" type="ORF">F7D09_1455</name>
</gene>
<sequence length="234" mass="26723">MTTNKNKRRNTTCKTFRIVYHEDGIAYYLNRDDRDNPQLLTGIANATPFDDEETALEVADELGLTEDAMDKTGHYHKAMRPGYSIDSVEYAPKSTWYNGQKHLDLIALIKSSPVRYDTRQNRNAKEFDAWNASAPSACPRRGEKVHLLAESTRQVMHYRLGRMKKGLLDIGCAPATVNLLKSESAFDYSDAGKFRTILDAIYADATFHKNSRSRDRNQLQSSLNRYMLFLEARS</sequence>
<evidence type="ECO:0000313" key="1">
    <source>
        <dbReference type="EMBL" id="KAB7790037.1"/>
    </source>
</evidence>
<accession>A0A6I1GKZ1</accession>
<dbReference type="Proteomes" id="UP000441772">
    <property type="component" value="Unassembled WGS sequence"/>
</dbReference>
<name>A0A6I1GKZ1_9BIFI</name>
<dbReference type="RefSeq" id="WP_152234783.1">
    <property type="nucleotide sequence ID" value="NZ_JBHSKZ010000026.1"/>
</dbReference>